<feature type="region of interest" description="Disordered" evidence="1">
    <location>
        <begin position="1"/>
        <end position="41"/>
    </location>
</feature>
<evidence type="ECO:0000256" key="1">
    <source>
        <dbReference type="SAM" id="MobiDB-lite"/>
    </source>
</evidence>
<dbReference type="InterPro" id="IPR007922">
    <property type="entry name" value="DciA-like"/>
</dbReference>
<sequence>MTGDELGTPLPGDTGPGEPPAAAGPPVPPEPGEPAGVVRIEDEIDAPAALLERMRRAAEARGDGRLHGAAARRNLKGFGEAMESATASPAERLRRRGNNVDPRALGGYSGAGRSARDPRGVGAVLDSLVAGRGWKSPVAVGSVLSRWDELVGPGIAAHCRPESFDETVVRVRCDSTAYAANLRLMLPQLLRMFDEQLGEGIVTRIEVLGPAGPSWKRGRRSVRGRGPRDTYG</sequence>
<name>A0ABQ0X0I2_9MICC</name>
<proteinExistence type="predicted"/>
<dbReference type="Pfam" id="PF05258">
    <property type="entry name" value="DciA"/>
    <property type="match status" value="1"/>
</dbReference>
<dbReference type="EMBL" id="BJZR01000006">
    <property type="protein sequence ID" value="GEO91112.1"/>
    <property type="molecule type" value="Genomic_DNA"/>
</dbReference>
<protein>
    <submittedName>
        <fullName evidence="2">UPF0232 protein</fullName>
    </submittedName>
</protein>
<dbReference type="Proteomes" id="UP000321155">
    <property type="component" value="Unassembled WGS sequence"/>
</dbReference>
<evidence type="ECO:0000313" key="2">
    <source>
        <dbReference type="EMBL" id="GEO91112.1"/>
    </source>
</evidence>
<feature type="region of interest" description="Disordered" evidence="1">
    <location>
        <begin position="81"/>
        <end position="116"/>
    </location>
</feature>
<organism evidence="2 3">
    <name type="scientific">Kocuria flava</name>
    <dbReference type="NCBI Taxonomy" id="446860"/>
    <lineage>
        <taxon>Bacteria</taxon>
        <taxon>Bacillati</taxon>
        <taxon>Actinomycetota</taxon>
        <taxon>Actinomycetes</taxon>
        <taxon>Micrococcales</taxon>
        <taxon>Micrococcaceae</taxon>
        <taxon>Kocuria</taxon>
    </lineage>
</organism>
<feature type="compositionally biased region" description="Low complexity" evidence="1">
    <location>
        <begin position="1"/>
        <end position="13"/>
    </location>
</feature>
<dbReference type="PANTHER" id="PTHR36456">
    <property type="entry name" value="UPF0232 PROTEIN SCO3875"/>
    <property type="match status" value="1"/>
</dbReference>
<feature type="compositionally biased region" description="Basic residues" evidence="1">
    <location>
        <begin position="216"/>
        <end position="225"/>
    </location>
</feature>
<evidence type="ECO:0000313" key="3">
    <source>
        <dbReference type="Proteomes" id="UP000321155"/>
    </source>
</evidence>
<dbReference type="RefSeq" id="WP_373865614.1">
    <property type="nucleotide sequence ID" value="NZ_BJZR01000006.1"/>
</dbReference>
<comment type="caution">
    <text evidence="2">The sequence shown here is derived from an EMBL/GenBank/DDBJ whole genome shotgun (WGS) entry which is preliminary data.</text>
</comment>
<gene>
    <name evidence="2" type="ORF">KFL01_04180</name>
</gene>
<keyword evidence="3" id="KW-1185">Reference proteome</keyword>
<accession>A0ABQ0X0I2</accession>
<feature type="compositionally biased region" description="Pro residues" evidence="1">
    <location>
        <begin position="17"/>
        <end position="32"/>
    </location>
</feature>
<dbReference type="PANTHER" id="PTHR36456:SF1">
    <property type="entry name" value="UPF0232 PROTEIN SCO3875"/>
    <property type="match status" value="1"/>
</dbReference>
<reference evidence="2 3" key="1">
    <citation type="submission" date="2019-07" db="EMBL/GenBank/DDBJ databases">
        <title>Whole genome shotgun sequence of Kocuria flava NBRC 107626.</title>
        <authorList>
            <person name="Hosoyama A."/>
            <person name="Uohara A."/>
            <person name="Ohji S."/>
            <person name="Ichikawa N."/>
        </authorList>
    </citation>
    <scope>NUCLEOTIDE SEQUENCE [LARGE SCALE GENOMIC DNA]</scope>
    <source>
        <strain evidence="2 3">NBRC 107626</strain>
    </source>
</reference>
<feature type="region of interest" description="Disordered" evidence="1">
    <location>
        <begin position="212"/>
        <end position="232"/>
    </location>
</feature>